<dbReference type="GO" id="GO:0007155">
    <property type="term" value="P:cell adhesion"/>
    <property type="evidence" value="ECO:0007669"/>
    <property type="project" value="InterPro"/>
</dbReference>
<dbReference type="SUPFAM" id="SSF69318">
    <property type="entry name" value="Integrin alpha N-terminal domain"/>
    <property type="match status" value="2"/>
</dbReference>
<feature type="signal peptide" evidence="5">
    <location>
        <begin position="1"/>
        <end position="32"/>
    </location>
</feature>
<evidence type="ECO:0000256" key="3">
    <source>
        <dbReference type="ARBA" id="ARBA00022801"/>
    </source>
</evidence>
<gene>
    <name evidence="7" type="ORF">J4H92_00880</name>
</gene>
<dbReference type="EMBL" id="JAGDYM010000002">
    <property type="protein sequence ID" value="MBO1900498.1"/>
    <property type="molecule type" value="Genomic_DNA"/>
</dbReference>
<evidence type="ECO:0000313" key="7">
    <source>
        <dbReference type="EMBL" id="MBO1900498.1"/>
    </source>
</evidence>
<accession>A0A939MGK1</accession>
<dbReference type="GO" id="GO:0016787">
    <property type="term" value="F:hydrolase activity"/>
    <property type="evidence" value="ECO:0007669"/>
    <property type="project" value="UniProtKB-KW"/>
</dbReference>
<dbReference type="PANTHER" id="PTHR23221:SF7">
    <property type="entry name" value="PHOSPHATIDYLINOSITOL-GLYCAN-SPECIFIC PHOSPHOLIPASE D"/>
    <property type="match status" value="1"/>
</dbReference>
<keyword evidence="4" id="KW-0325">Glycoprotein</keyword>
<dbReference type="GO" id="GO:0008305">
    <property type="term" value="C:integrin complex"/>
    <property type="evidence" value="ECO:0007669"/>
    <property type="project" value="InterPro"/>
</dbReference>
<dbReference type="InterPro" id="IPR013783">
    <property type="entry name" value="Ig-like_fold"/>
</dbReference>
<dbReference type="Gene3D" id="2.60.40.10">
    <property type="entry name" value="Immunoglobulins"/>
    <property type="match status" value="2"/>
</dbReference>
<dbReference type="PROSITE" id="PS51470">
    <property type="entry name" value="FG_GAP"/>
    <property type="match status" value="4"/>
</dbReference>
<proteinExistence type="predicted"/>
<dbReference type="GO" id="GO:0005975">
    <property type="term" value="P:carbohydrate metabolic process"/>
    <property type="evidence" value="ECO:0007669"/>
    <property type="project" value="UniProtKB-ARBA"/>
</dbReference>
<reference evidence="7" key="1">
    <citation type="submission" date="2021-03" db="EMBL/GenBank/DDBJ databases">
        <title>Leucobacter chromiisoli sp. nov., isolated from chromium-containing soil of chemical plant.</title>
        <authorList>
            <person name="Xu Z."/>
        </authorList>
    </citation>
    <scope>NUCLEOTIDE SEQUENCE</scope>
    <source>
        <strain evidence="7">S27</strain>
    </source>
</reference>
<dbReference type="InterPro" id="IPR013517">
    <property type="entry name" value="FG-GAP"/>
</dbReference>
<evidence type="ECO:0000256" key="2">
    <source>
        <dbReference type="ARBA" id="ARBA00022737"/>
    </source>
</evidence>
<dbReference type="InterPro" id="IPR032109">
    <property type="entry name" value="Big_3_5"/>
</dbReference>
<evidence type="ECO:0000313" key="8">
    <source>
        <dbReference type="Proteomes" id="UP000664382"/>
    </source>
</evidence>
<feature type="domain" description="Bacterial Ig-like" evidence="6">
    <location>
        <begin position="666"/>
        <end position="753"/>
    </location>
</feature>
<protein>
    <submittedName>
        <fullName evidence="7">Ig-like domain repeat protein</fullName>
    </submittedName>
</protein>
<dbReference type="Gene3D" id="2.130.10.130">
    <property type="entry name" value="Integrin alpha, N-terminal"/>
    <property type="match status" value="3"/>
</dbReference>
<dbReference type="InterPro" id="IPR013519">
    <property type="entry name" value="Int_alpha_beta-p"/>
</dbReference>
<dbReference type="InterPro" id="IPR028994">
    <property type="entry name" value="Integrin_alpha_N"/>
</dbReference>
<dbReference type="PANTHER" id="PTHR23221">
    <property type="entry name" value="GLYCOSYLPHOSPHATIDYLINOSITOL PHOSPHOLIPASE D"/>
    <property type="match status" value="1"/>
</dbReference>
<dbReference type="RefSeq" id="WP_208095142.1">
    <property type="nucleotide sequence ID" value="NZ_JAGDYM010000002.1"/>
</dbReference>
<keyword evidence="2" id="KW-0677">Repeat</keyword>
<dbReference type="AlphaFoldDB" id="A0A939MGK1"/>
<evidence type="ECO:0000259" key="6">
    <source>
        <dbReference type="Pfam" id="PF16640"/>
    </source>
</evidence>
<keyword evidence="3" id="KW-0378">Hydrolase</keyword>
<evidence type="ECO:0000256" key="4">
    <source>
        <dbReference type="ARBA" id="ARBA00023180"/>
    </source>
</evidence>
<sequence length="952" mass="95706">MRPSASSRLVLRAVALIAAPILALSLAPAAQAAPLAAADDGGASASAADHRRVDWSGDGQNAALGTSISSEVCDVNGDGVDDIVVSSWLWSGAERASAGALYVVFGASELQGGNLGSDYLSTGRAVRVDGPAADAEIGFSINCLGDVNGDGIDDFGVGSDVTQRAYVIFGAEDFGPADLADLGERGYVVSSGDEASGHFGHRIAAIGDVNGDGKAEIVVSALDASTLGRTRNGRVWVIAGKADTADIDLADPEQAEANLLFTIDGAINLDRLTEVSNIGDFNGDGVPDLLISSQWQRVGTAANAGRAFVIWGGTGGNVDLASLGDRGISIEGPTRGADRFGIAVSSAGDVNGDGLADLLIGAQSSSSRPGGVAVVFGKKDESAKIHTNPLSTELSVFSCTEDAAPVANACPEGSEAVPRGYWINGANNGDLTGADVAGVGDVNGDGLPDFAVSAKGYDAIVGETALNNSGAVWVVYGKPDTALQNLAGLADDQGFRIDGAAAGDAIATSVGAVGDVDGNGVDDVAYSANFAARPVDAPVLNAGELSVHLLGELVTETRLSAPQRADAGATATATAEVVTAVSGGRQVGAGAVRFLRDGETIPECAAVELDAQGAAECDFVPASRADASELSARYLGVAGEFAESASETASLSVHDTSVTAVGQPWPAAPSAGEPFVVSAAVSAANGGRTPEGTVAFAVDGAVVAECASVPLQSGSAACPLTVDEPGTANVVASFAGEGETLSGSVSSVRAITVRERETGAERALPSVAAVAASAVRPHGSDFVIRTAVRAGGAPETGIVRISSGARVLASGVLQRGAVTIRVPASGLEIGASKLTVSYLGSETAAPGDDAVSVRVTKAATKVSAKQTTKRLTSGKRPRVSVAVSPRKLVTAGTVSVRIKGKTVKSARLSPSRQGRATLSLPKLKKGKHVLTVRYSGDARFSTSYQRIAVRVR</sequence>
<evidence type="ECO:0000256" key="1">
    <source>
        <dbReference type="ARBA" id="ARBA00022729"/>
    </source>
</evidence>
<keyword evidence="8" id="KW-1185">Reference proteome</keyword>
<name>A0A939MGK1_9MICO</name>
<feature type="domain" description="Bacterial Ig-like" evidence="6">
    <location>
        <begin position="868"/>
        <end position="948"/>
    </location>
</feature>
<evidence type="ECO:0000256" key="5">
    <source>
        <dbReference type="SAM" id="SignalP"/>
    </source>
</evidence>
<keyword evidence="1 5" id="KW-0732">Signal</keyword>
<feature type="chain" id="PRO_5036829797" evidence="5">
    <location>
        <begin position="33"/>
        <end position="952"/>
    </location>
</feature>
<dbReference type="PRINTS" id="PR01185">
    <property type="entry name" value="INTEGRINA"/>
</dbReference>
<dbReference type="Pfam" id="PF16640">
    <property type="entry name" value="Big_3_5"/>
    <property type="match status" value="2"/>
</dbReference>
<dbReference type="SMART" id="SM00191">
    <property type="entry name" value="Int_alpha"/>
    <property type="match status" value="7"/>
</dbReference>
<dbReference type="Proteomes" id="UP000664382">
    <property type="component" value="Unassembled WGS sequence"/>
</dbReference>
<dbReference type="InterPro" id="IPR000413">
    <property type="entry name" value="Integrin_alpha"/>
</dbReference>
<dbReference type="Pfam" id="PF01839">
    <property type="entry name" value="FG-GAP"/>
    <property type="match status" value="3"/>
</dbReference>
<organism evidence="7 8">
    <name type="scientific">Leucobacter weissii</name>
    <dbReference type="NCBI Taxonomy" id="1983706"/>
    <lineage>
        <taxon>Bacteria</taxon>
        <taxon>Bacillati</taxon>
        <taxon>Actinomycetota</taxon>
        <taxon>Actinomycetes</taxon>
        <taxon>Micrococcales</taxon>
        <taxon>Microbacteriaceae</taxon>
        <taxon>Leucobacter</taxon>
    </lineage>
</organism>
<comment type="caution">
    <text evidence="7">The sequence shown here is derived from an EMBL/GenBank/DDBJ whole genome shotgun (WGS) entry which is preliminary data.</text>
</comment>